<dbReference type="SUPFAM" id="SSF48019">
    <property type="entry name" value="post-AAA+ oligomerization domain-like"/>
    <property type="match status" value="1"/>
</dbReference>
<keyword evidence="8 10" id="KW-0234">DNA repair</keyword>
<keyword evidence="7" id="KW-0067">ATP-binding</keyword>
<feature type="region of interest" description="Disordered" evidence="11">
    <location>
        <begin position="48"/>
        <end position="190"/>
    </location>
</feature>
<evidence type="ECO:0000256" key="4">
    <source>
        <dbReference type="ARBA" id="ARBA00022763"/>
    </source>
</evidence>
<dbReference type="Proteomes" id="UP000028761">
    <property type="component" value="Chromosome 6"/>
</dbReference>
<evidence type="ECO:0000256" key="1">
    <source>
        <dbReference type="ARBA" id="ARBA00004123"/>
    </source>
</evidence>
<dbReference type="InterPro" id="IPR032423">
    <property type="entry name" value="AAA_assoc_2"/>
</dbReference>
<feature type="compositionally biased region" description="Low complexity" evidence="11">
    <location>
        <begin position="130"/>
        <end position="155"/>
    </location>
</feature>
<dbReference type="SUPFAM" id="SSF52540">
    <property type="entry name" value="P-loop containing nucleoside triphosphate hydrolases"/>
    <property type="match status" value="1"/>
</dbReference>
<dbReference type="GO" id="GO:0008270">
    <property type="term" value="F:zinc ion binding"/>
    <property type="evidence" value="ECO:0007669"/>
    <property type="project" value="UniProtKB-KW"/>
</dbReference>
<dbReference type="Ensembl" id="ENSPANT00000064027.1">
    <property type="protein sequence ID" value="ENSPANP00000048724.1"/>
    <property type="gene ID" value="ENSPANG00000044052.1"/>
</dbReference>
<dbReference type="FunFam" id="1.10.8.60:FF:000054">
    <property type="entry name" value="ATPase WRNIP1 isoform 1"/>
    <property type="match status" value="1"/>
</dbReference>
<evidence type="ECO:0000313" key="13">
    <source>
        <dbReference type="Ensembl" id="ENSPANP00000048724.1"/>
    </source>
</evidence>
<evidence type="ECO:0000256" key="3">
    <source>
        <dbReference type="ARBA" id="ARBA00022741"/>
    </source>
</evidence>
<dbReference type="CDD" id="cd18139">
    <property type="entry name" value="HLD_clamp_RarA"/>
    <property type="match status" value="1"/>
</dbReference>
<evidence type="ECO:0000256" key="9">
    <source>
        <dbReference type="ARBA" id="ARBA00023242"/>
    </source>
</evidence>
<dbReference type="InterPro" id="IPR021886">
    <property type="entry name" value="MgsA_C"/>
</dbReference>
<dbReference type="PANTHER" id="PTHR13779">
    <property type="entry name" value="WERNER HELICASE-INTERACTING PROTEIN 1 FAMILY MEMBER"/>
    <property type="match status" value="1"/>
</dbReference>
<keyword evidence="9" id="KW-0539">Nucleus</keyword>
<evidence type="ECO:0000256" key="6">
    <source>
        <dbReference type="ARBA" id="ARBA00022833"/>
    </source>
</evidence>
<evidence type="ECO:0000313" key="14">
    <source>
        <dbReference type="Proteomes" id="UP000028761"/>
    </source>
</evidence>
<sequence length="521" mass="55260">MEVSGPEDDPFLSQLHQVQCPVCQQMMPAAHINSHLDRCLLLHPAGHAEPAAGSHRAGERAKGPSPPGAKRRRLSESSALKQPATPTAAESSEGEGEEGDDGGETESRESYDAPPTPSGARLIPDFPVARSSSPGRKGSGKRPAAAAAAGSASPRSWDEAEAQEEEEAVGDGDGDADADADGEDDPGHWDADAAEAATAFGASGGGRPHPRALAAEEIRQMLQGKPLADTMRPDTLQDYFGQSRAVGQDTLLRSLLETNEIPSLILWGPPGCGKDTFLPHVECGTITLIGATTENPSFQVNAALLSRCRVIVLEKLPVEAMVTILMRAINSLGIHVLDSSRPTDPLSHSSNSSSEPAMFIEDKAVDTLAYLSDGDARAGLNGLQLAVLARLSSRKMFCKKSGQSYSPSRVLITENDVKEGLQRSHILYDRAGEEHYNCISALHKSMRGSDQNASLYWLARMLEGGEDPLYVARRLVRFASEDIGLADPSALTQAVAAYQGCHFIGMPECEVVAQTVGTKGG</sequence>
<dbReference type="FunFam" id="3.30.160.60:FF:000331">
    <property type="entry name" value="E3 ubiquitin-protein ligase RAD18"/>
    <property type="match status" value="1"/>
</dbReference>
<keyword evidence="5 10" id="KW-0863">Zinc-finger</keyword>
<dbReference type="Pfam" id="PF16193">
    <property type="entry name" value="AAA_assoc_2"/>
    <property type="match status" value="1"/>
</dbReference>
<keyword evidence="2" id="KW-0479">Metal-binding</keyword>
<dbReference type="InterPro" id="IPR051314">
    <property type="entry name" value="AAA_ATPase_RarA/MGS1/WRNIP1"/>
</dbReference>
<keyword evidence="6" id="KW-0862">Zinc</keyword>
<dbReference type="Pfam" id="PF18279">
    <property type="entry name" value="zf-WRNIP1_ubi"/>
    <property type="match status" value="1"/>
</dbReference>
<keyword evidence="14" id="KW-1185">Reference proteome</keyword>
<dbReference type="AlphaFoldDB" id="A0A8I5MVH5"/>
<feature type="compositionally biased region" description="Acidic residues" evidence="11">
    <location>
        <begin position="92"/>
        <end position="104"/>
    </location>
</feature>
<evidence type="ECO:0000256" key="10">
    <source>
        <dbReference type="PROSITE-ProRule" id="PRU01256"/>
    </source>
</evidence>
<evidence type="ECO:0000256" key="5">
    <source>
        <dbReference type="ARBA" id="ARBA00022771"/>
    </source>
</evidence>
<dbReference type="InterPro" id="IPR040539">
    <property type="entry name" value="Znf-WRNIP1_ubi"/>
</dbReference>
<dbReference type="Gene3D" id="3.30.160.60">
    <property type="entry name" value="Classic Zinc Finger"/>
    <property type="match status" value="1"/>
</dbReference>
<organism evidence="13 14">
    <name type="scientific">Papio anubis</name>
    <name type="common">Olive baboon</name>
    <dbReference type="NCBI Taxonomy" id="9555"/>
    <lineage>
        <taxon>Eukaryota</taxon>
        <taxon>Metazoa</taxon>
        <taxon>Chordata</taxon>
        <taxon>Craniata</taxon>
        <taxon>Vertebrata</taxon>
        <taxon>Euteleostomi</taxon>
        <taxon>Mammalia</taxon>
        <taxon>Eutheria</taxon>
        <taxon>Euarchontoglires</taxon>
        <taxon>Primates</taxon>
        <taxon>Haplorrhini</taxon>
        <taxon>Catarrhini</taxon>
        <taxon>Cercopithecidae</taxon>
        <taxon>Cercopithecinae</taxon>
        <taxon>Papio</taxon>
    </lineage>
</organism>
<dbReference type="GO" id="GO:0017116">
    <property type="term" value="F:single-stranded DNA helicase activity"/>
    <property type="evidence" value="ECO:0007669"/>
    <property type="project" value="TreeGrafter"/>
</dbReference>
<dbReference type="InterPro" id="IPR008921">
    <property type="entry name" value="DNA_pol3_clamp-load_cplx_C"/>
</dbReference>
<reference evidence="13 14" key="1">
    <citation type="submission" date="2012-03" db="EMBL/GenBank/DDBJ databases">
        <title>Whole Genome Assembly of Papio anubis.</title>
        <authorList>
            <person name="Liu Y.L."/>
            <person name="Abraham K.A."/>
            <person name="Akbar H.A."/>
            <person name="Ali S.A."/>
            <person name="Anosike U.A."/>
            <person name="Aqrawi P.A."/>
            <person name="Arias F.A."/>
            <person name="Attaway T.A."/>
            <person name="Awwad R.A."/>
            <person name="Babu C.B."/>
            <person name="Bandaranaike D.B."/>
            <person name="Battles P.B."/>
            <person name="Bell A.B."/>
            <person name="Beltran B.B."/>
            <person name="Berhane-Mersha D.B."/>
            <person name="Bess C.B."/>
            <person name="Bickham C.B."/>
            <person name="Bolden T.B."/>
            <person name="Carter K.C."/>
            <person name="Chau D.C."/>
            <person name="Chavez A.C."/>
            <person name="Clerc-Blankenburg K.C."/>
            <person name="Coyle M.C."/>
            <person name="Dao M.D."/>
            <person name="Davila M.L.D."/>
            <person name="Davy-Carroll L.D."/>
            <person name="Denson S.D."/>
            <person name="Dinh H.D."/>
            <person name="Fernandez S.F."/>
            <person name="Fernando P.F."/>
            <person name="Forbes L.F."/>
            <person name="Francis C.F."/>
            <person name="Francisco L.F."/>
            <person name="Fu Q.F."/>
            <person name="Garcia-Iii R.G."/>
            <person name="Garrett T.G."/>
            <person name="Gross S.G."/>
            <person name="Gubbala S.G."/>
            <person name="Hirani K.H."/>
            <person name="Hogues M.H."/>
            <person name="Hollins B.H."/>
            <person name="Jackson L.J."/>
            <person name="Javaid M.J."/>
            <person name="Jhangiani S.J."/>
            <person name="Johnson A.J."/>
            <person name="Johnson B.J."/>
            <person name="Jones J.J."/>
            <person name="Joshi V.J."/>
            <person name="Kalu J.K."/>
            <person name="Khan N.K."/>
            <person name="Korchina V.K."/>
            <person name="Kovar C.K."/>
            <person name="Lago L.L."/>
            <person name="Lara F.L."/>
            <person name="Le T.-K.L."/>
            <person name="Lee S.L."/>
            <person name="Legall-Iii F.L."/>
            <person name="Lemon S.L."/>
            <person name="Liu J.L."/>
            <person name="Liu Y.-S.L."/>
            <person name="Liyanage D.L."/>
            <person name="Lopez J.L."/>
            <person name="Lorensuhewa L.L."/>
            <person name="Mata R.M."/>
            <person name="Mathew T.M."/>
            <person name="Mercado C.M."/>
            <person name="Mercado I.M."/>
            <person name="Morales K.M."/>
            <person name="Morgan M.M."/>
            <person name="Munidasa M.M."/>
            <person name="Ngo D.N."/>
            <person name="Nguyen L.N."/>
            <person name="Nguyen T.N."/>
            <person name="Nguyen N.N."/>
            <person name="Obregon M.O."/>
            <person name="Okwuonu G.O."/>
            <person name="Ongeri F.O."/>
            <person name="Onwere C.O."/>
            <person name="Osifeso I.O."/>
            <person name="Parra A.P."/>
            <person name="Patil S.P."/>
            <person name="Perez A.P."/>
            <person name="Perez Y.P."/>
            <person name="Pham C.P."/>
            <person name="Pu L.-L.P."/>
            <person name="Puazo M.P."/>
            <person name="Quiroz J.Q."/>
            <person name="Rouhana J.R."/>
            <person name="Ruiz M.R."/>
            <person name="Ruiz S.-J.R."/>
            <person name="Saada N.S."/>
            <person name="Santibanez J.S."/>
            <person name="Scheel M.S."/>
            <person name="Schneider B.S."/>
            <person name="Simmons D.S."/>
            <person name="Sisson I.S."/>
            <person name="Tang L.-Y.T."/>
            <person name="Thornton R.T."/>
            <person name="Tisius J.T."/>
            <person name="Toledanes G.T."/>
            <person name="Trejos Z.T."/>
            <person name="Usmani K.U."/>
            <person name="Varghese R.V."/>
            <person name="Vattathil S.V."/>
            <person name="Vee V.V."/>
            <person name="Walker D.W."/>
            <person name="Weissenberger G.W."/>
            <person name="White C.W."/>
            <person name="Williams A.W."/>
            <person name="Woodworth J.W."/>
            <person name="Wright R.W."/>
            <person name="Zhu Y.Z."/>
            <person name="Han Y.H."/>
            <person name="Newsham I.N."/>
            <person name="Nazareth L.N."/>
            <person name="Worley K.W."/>
            <person name="Muzny D.M."/>
            <person name="Rogers J.R."/>
            <person name="Gibbs R.G."/>
        </authorList>
    </citation>
    <scope>NUCLEOTIDE SEQUENCE [LARGE SCALE GENOMIC DNA]</scope>
</reference>
<keyword evidence="4 10" id="KW-0227">DNA damage</keyword>
<evidence type="ECO:0000256" key="2">
    <source>
        <dbReference type="ARBA" id="ARBA00022723"/>
    </source>
</evidence>
<evidence type="ECO:0000256" key="7">
    <source>
        <dbReference type="ARBA" id="ARBA00022840"/>
    </source>
</evidence>
<protein>
    <submittedName>
        <fullName evidence="13">WRN helicase interacting protein 1</fullName>
    </submittedName>
</protein>
<evidence type="ECO:0000256" key="8">
    <source>
        <dbReference type="ARBA" id="ARBA00023204"/>
    </source>
</evidence>
<dbReference type="Gene3D" id="1.10.8.60">
    <property type="match status" value="1"/>
</dbReference>
<dbReference type="Gene3D" id="1.20.272.10">
    <property type="match status" value="1"/>
</dbReference>
<feature type="compositionally biased region" description="Polar residues" evidence="11">
    <location>
        <begin position="76"/>
        <end position="89"/>
    </location>
</feature>
<reference evidence="13" key="2">
    <citation type="submission" date="2025-08" db="UniProtKB">
        <authorList>
            <consortium name="Ensembl"/>
        </authorList>
    </citation>
    <scope>IDENTIFICATION</scope>
</reference>
<dbReference type="Gene3D" id="3.40.50.300">
    <property type="entry name" value="P-loop containing nucleotide triphosphate hydrolases"/>
    <property type="match status" value="2"/>
</dbReference>
<dbReference type="GO" id="GO:0006261">
    <property type="term" value="P:DNA-templated DNA replication"/>
    <property type="evidence" value="ECO:0007669"/>
    <property type="project" value="TreeGrafter"/>
</dbReference>
<dbReference type="GO" id="GO:0003677">
    <property type="term" value="F:DNA binding"/>
    <property type="evidence" value="ECO:0007669"/>
    <property type="project" value="InterPro"/>
</dbReference>
<feature type="compositionally biased region" description="Acidic residues" evidence="11">
    <location>
        <begin position="159"/>
        <end position="184"/>
    </location>
</feature>
<dbReference type="InterPro" id="IPR006642">
    <property type="entry name" value="Rad18_UBZ4"/>
</dbReference>
<gene>
    <name evidence="13" type="primary">WRNIP1</name>
</gene>
<dbReference type="InterPro" id="IPR027417">
    <property type="entry name" value="P-loop_NTPase"/>
</dbReference>
<dbReference type="PROSITE" id="PS51908">
    <property type="entry name" value="ZF_UBZ4"/>
    <property type="match status" value="1"/>
</dbReference>
<dbReference type="GO" id="GO:0008047">
    <property type="term" value="F:enzyme activator activity"/>
    <property type="evidence" value="ECO:0007669"/>
    <property type="project" value="TreeGrafter"/>
</dbReference>
<dbReference type="GO" id="GO:0005634">
    <property type="term" value="C:nucleus"/>
    <property type="evidence" value="ECO:0007669"/>
    <property type="project" value="UniProtKB-SubCell"/>
</dbReference>
<reference evidence="13" key="3">
    <citation type="submission" date="2025-09" db="UniProtKB">
        <authorList>
            <consortium name="Ensembl"/>
        </authorList>
    </citation>
    <scope>IDENTIFICATION</scope>
</reference>
<dbReference type="PANTHER" id="PTHR13779:SF7">
    <property type="entry name" value="ATPASE WRNIP1"/>
    <property type="match status" value="1"/>
</dbReference>
<proteinExistence type="predicted"/>
<dbReference type="FunFam" id="1.20.272.10:FF:000001">
    <property type="entry name" value="Putative AAA family ATPase"/>
    <property type="match status" value="1"/>
</dbReference>
<dbReference type="Pfam" id="PF12002">
    <property type="entry name" value="MgsA_C"/>
    <property type="match status" value="1"/>
</dbReference>
<dbReference type="GO" id="GO:0005524">
    <property type="term" value="F:ATP binding"/>
    <property type="evidence" value="ECO:0007669"/>
    <property type="project" value="UniProtKB-KW"/>
</dbReference>
<evidence type="ECO:0000259" key="12">
    <source>
        <dbReference type="PROSITE" id="PS51908"/>
    </source>
</evidence>
<feature type="domain" description="UBZ4-type" evidence="12">
    <location>
        <begin position="17"/>
        <end position="44"/>
    </location>
</feature>
<evidence type="ECO:0000256" key="11">
    <source>
        <dbReference type="SAM" id="MobiDB-lite"/>
    </source>
</evidence>
<dbReference type="SMART" id="SM00734">
    <property type="entry name" value="ZnF_Rad18"/>
    <property type="match status" value="1"/>
</dbReference>
<dbReference type="GO" id="GO:0000731">
    <property type="term" value="P:DNA synthesis involved in DNA repair"/>
    <property type="evidence" value="ECO:0007669"/>
    <property type="project" value="TreeGrafter"/>
</dbReference>
<dbReference type="GeneTree" id="ENSGT00390000008538"/>
<accession>A0A8I5MVH5</accession>
<comment type="subcellular location">
    <subcellularLocation>
        <location evidence="1">Nucleus</location>
    </subcellularLocation>
</comment>
<keyword evidence="3" id="KW-0547">Nucleotide-binding</keyword>
<name>A0A8I5MVH5_PAPAN</name>